<protein>
    <recommendedName>
        <fullName evidence="1">Co-chaperone DjlA N-terminal domain-containing protein</fullName>
    </recommendedName>
</protein>
<dbReference type="CDD" id="cd07313">
    <property type="entry name" value="terB_like_2"/>
    <property type="match status" value="1"/>
</dbReference>
<accession>A0A1A8XZ52</accession>
<reference evidence="2 3" key="1">
    <citation type="submission" date="2016-06" db="EMBL/GenBank/DDBJ databases">
        <authorList>
            <person name="Kjaerup R.B."/>
            <person name="Dalgaard T.S."/>
            <person name="Juul-Madsen H.R."/>
        </authorList>
    </citation>
    <scope>NUCLEOTIDE SEQUENCE [LARGE SCALE GENOMIC DNA]</scope>
    <source>
        <strain evidence="2">2</strain>
    </source>
</reference>
<dbReference type="AlphaFoldDB" id="A0A1A8XZ52"/>
<dbReference type="RefSeq" id="WP_186411779.1">
    <property type="nucleotide sequence ID" value="NZ_FLQY01000290.1"/>
</dbReference>
<dbReference type="Gene3D" id="1.10.3680.10">
    <property type="entry name" value="TerB-like"/>
    <property type="match status" value="1"/>
</dbReference>
<dbReference type="EMBL" id="FLQY01000290">
    <property type="protein sequence ID" value="SBT09947.1"/>
    <property type="molecule type" value="Genomic_DNA"/>
</dbReference>
<proteinExistence type="predicted"/>
<dbReference type="InterPro" id="IPR007791">
    <property type="entry name" value="DjlA_N"/>
</dbReference>
<feature type="domain" description="Co-chaperone DjlA N-terminal" evidence="1">
    <location>
        <begin position="29"/>
        <end position="145"/>
    </location>
</feature>
<name>A0A1A8XZ52_9RHOO</name>
<organism evidence="2 3">
    <name type="scientific">Candidatus Propionivibrio aalborgensis</name>
    <dbReference type="NCBI Taxonomy" id="1860101"/>
    <lineage>
        <taxon>Bacteria</taxon>
        <taxon>Pseudomonadati</taxon>
        <taxon>Pseudomonadota</taxon>
        <taxon>Betaproteobacteria</taxon>
        <taxon>Rhodocyclales</taxon>
        <taxon>Rhodocyclaceae</taxon>
        <taxon>Propionivibrio</taxon>
    </lineage>
</organism>
<evidence type="ECO:0000313" key="2">
    <source>
        <dbReference type="EMBL" id="SBT09947.1"/>
    </source>
</evidence>
<sequence>MLKTLKDLFDSFTGDSPDSSPRAREHALQLATAVLLVEVMRADPAIEAAERTAVLAALKAKFALADDESDRLLEVAEQSAKDAYDYHRFTNSINASFTHEEKVRVIESMWQVAYADGHLDSHENHLISKVASLLHVTHREYIAAKLRAKC</sequence>
<evidence type="ECO:0000313" key="3">
    <source>
        <dbReference type="Proteomes" id="UP000199600"/>
    </source>
</evidence>
<gene>
    <name evidence="2" type="ORF">PROAA_360025</name>
</gene>
<dbReference type="Pfam" id="PF05099">
    <property type="entry name" value="TerB"/>
    <property type="match status" value="1"/>
</dbReference>
<dbReference type="Proteomes" id="UP000199600">
    <property type="component" value="Unassembled WGS sequence"/>
</dbReference>
<dbReference type="SUPFAM" id="SSF158682">
    <property type="entry name" value="TerB-like"/>
    <property type="match status" value="1"/>
</dbReference>
<dbReference type="InterPro" id="IPR029024">
    <property type="entry name" value="TerB-like"/>
</dbReference>
<evidence type="ECO:0000259" key="1">
    <source>
        <dbReference type="Pfam" id="PF05099"/>
    </source>
</evidence>
<keyword evidence="3" id="KW-1185">Reference proteome</keyword>